<organism evidence="1">
    <name type="scientific">bioreactor metagenome</name>
    <dbReference type="NCBI Taxonomy" id="1076179"/>
    <lineage>
        <taxon>unclassified sequences</taxon>
        <taxon>metagenomes</taxon>
        <taxon>ecological metagenomes</taxon>
    </lineage>
</organism>
<gene>
    <name evidence="1" type="ORF">SDC9_50291</name>
</gene>
<protein>
    <submittedName>
        <fullName evidence="1">Uncharacterized protein</fullName>
    </submittedName>
</protein>
<proteinExistence type="predicted"/>
<reference evidence="1" key="1">
    <citation type="submission" date="2019-08" db="EMBL/GenBank/DDBJ databases">
        <authorList>
            <person name="Kucharzyk K."/>
            <person name="Murdoch R.W."/>
            <person name="Higgins S."/>
            <person name="Loffler F."/>
        </authorList>
    </citation>
    <scope>NUCLEOTIDE SEQUENCE</scope>
</reference>
<comment type="caution">
    <text evidence="1">The sequence shown here is derived from an EMBL/GenBank/DDBJ whole genome shotgun (WGS) entry which is preliminary data.</text>
</comment>
<dbReference type="AlphaFoldDB" id="A0A644WP09"/>
<name>A0A644WP09_9ZZZZ</name>
<evidence type="ECO:0000313" key="1">
    <source>
        <dbReference type="EMBL" id="MPM04024.1"/>
    </source>
</evidence>
<dbReference type="EMBL" id="VSSQ01001003">
    <property type="protein sequence ID" value="MPM04024.1"/>
    <property type="molecule type" value="Genomic_DNA"/>
</dbReference>
<accession>A0A644WP09</accession>
<sequence>MSELIGDAPGDFAAWHKLITGCWVYNIVTGEVISMTTQKPLTFEPGPDGGSVRTRVHGHRFRVTKERIAKIAVWIGRCEGNIKTGGST</sequence>